<dbReference type="Pfam" id="PF21687">
    <property type="entry name" value="T2SSK_1st"/>
    <property type="match status" value="1"/>
</dbReference>
<dbReference type="GO" id="GO:0009306">
    <property type="term" value="P:protein secretion"/>
    <property type="evidence" value="ECO:0007669"/>
    <property type="project" value="InterPro"/>
</dbReference>
<dbReference type="GO" id="GO:0005886">
    <property type="term" value="C:plasma membrane"/>
    <property type="evidence" value="ECO:0007669"/>
    <property type="project" value="UniProtKB-SubCell"/>
</dbReference>
<evidence type="ECO:0000256" key="8">
    <source>
        <dbReference type="ARBA" id="ARBA00022989"/>
    </source>
</evidence>
<evidence type="ECO:0000256" key="9">
    <source>
        <dbReference type="ARBA" id="ARBA00023136"/>
    </source>
</evidence>
<comment type="similarity">
    <text evidence="2 10">Belongs to the GSP K family.</text>
</comment>
<accession>A0A1I0E442</accession>
<keyword evidence="8" id="KW-1133">Transmembrane helix</keyword>
<dbReference type="Pfam" id="PF03934">
    <property type="entry name" value="T2SSK"/>
    <property type="match status" value="1"/>
</dbReference>
<proteinExistence type="inferred from homology"/>
<dbReference type="NCBIfam" id="NF037980">
    <property type="entry name" value="T2SS_GspK"/>
    <property type="match status" value="1"/>
</dbReference>
<keyword evidence="14" id="KW-1185">Reference proteome</keyword>
<keyword evidence="5 10" id="KW-0997">Cell inner membrane</keyword>
<keyword evidence="3 10" id="KW-0813">Transport</keyword>
<keyword evidence="7" id="KW-0653">Protein transport</keyword>
<dbReference type="STRING" id="349064.SAMN05660429_01725"/>
<comment type="subcellular location">
    <subcellularLocation>
        <location evidence="1 10">Cell inner membrane</location>
    </subcellularLocation>
</comment>
<dbReference type="InterPro" id="IPR049031">
    <property type="entry name" value="T2SSK_SAM-like_1st"/>
</dbReference>
<sequence length="334" mass="37175">MSPQQPFKQRGLALISVMLVLALCAIWASQITAHLSNQVNKSVNIELNQQAYWYAMGAESLAKMVLKESFKTDRDSTNLSQLWAQEEQTYPVEQGTITGKIRDLRSCLNLNALRAPPPANADTSNNKKTPVQQAYQDLLVNLDIDGVGEFEAEYLTESLIDWLDEDTSIISAGGAEDNDYASKEFPHYAANNHIASIGELRVIEHYNPIIIDKLKPYVCVIPNNESLLINVNTIAEDQAALLAALLDIPVGDAASIISSRDDSGFEKIDDFFQSQELTEVKLTDEQKQVFVVDSEYFKLQATASFNNSFFSLNSIMKVENNQSVVVLSRNMGRE</sequence>
<dbReference type="OrthoDB" id="9788973at2"/>
<dbReference type="PIRSF" id="PIRSF002786">
    <property type="entry name" value="XcpX"/>
    <property type="match status" value="1"/>
</dbReference>
<evidence type="ECO:0000256" key="5">
    <source>
        <dbReference type="ARBA" id="ARBA00022519"/>
    </source>
</evidence>
<evidence type="ECO:0000313" key="13">
    <source>
        <dbReference type="EMBL" id="SET39893.1"/>
    </source>
</evidence>
<dbReference type="PANTHER" id="PTHR38831:SF1">
    <property type="entry name" value="TYPE II SECRETION SYSTEM PROTEIN K-RELATED"/>
    <property type="match status" value="1"/>
</dbReference>
<protein>
    <recommendedName>
        <fullName evidence="10">Type II secretion system protein K</fullName>
    </recommendedName>
</protein>
<dbReference type="InterPro" id="IPR045584">
    <property type="entry name" value="Pilin-like"/>
</dbReference>
<dbReference type="Proteomes" id="UP000199308">
    <property type="component" value="Unassembled WGS sequence"/>
</dbReference>
<dbReference type="SUPFAM" id="SSF158544">
    <property type="entry name" value="GspK insert domain-like"/>
    <property type="match status" value="2"/>
</dbReference>
<evidence type="ECO:0000256" key="1">
    <source>
        <dbReference type="ARBA" id="ARBA00004533"/>
    </source>
</evidence>
<feature type="domain" description="T2SS protein K second SAM-like" evidence="11">
    <location>
        <begin position="229"/>
        <end position="293"/>
    </location>
</feature>
<keyword evidence="6" id="KW-0812">Transmembrane</keyword>
<evidence type="ECO:0000256" key="2">
    <source>
        <dbReference type="ARBA" id="ARBA00007246"/>
    </source>
</evidence>
<dbReference type="Gene3D" id="1.10.40.60">
    <property type="entry name" value="EpsJ-like"/>
    <property type="match status" value="2"/>
</dbReference>
<dbReference type="AlphaFoldDB" id="A0A1I0E442"/>
<dbReference type="InterPro" id="IPR005628">
    <property type="entry name" value="GspK"/>
</dbReference>
<evidence type="ECO:0000256" key="7">
    <source>
        <dbReference type="ARBA" id="ARBA00022927"/>
    </source>
</evidence>
<dbReference type="Gene3D" id="3.30.1300.30">
    <property type="entry name" value="GSPII I/J protein-like"/>
    <property type="match status" value="1"/>
</dbReference>
<keyword evidence="4 10" id="KW-1003">Cell membrane</keyword>
<organism evidence="13 14">
    <name type="scientific">Thalassotalea agarivorans</name>
    <name type="common">Thalassomonas agarivorans</name>
    <dbReference type="NCBI Taxonomy" id="349064"/>
    <lineage>
        <taxon>Bacteria</taxon>
        <taxon>Pseudomonadati</taxon>
        <taxon>Pseudomonadota</taxon>
        <taxon>Gammaproteobacteria</taxon>
        <taxon>Alteromonadales</taxon>
        <taxon>Colwelliaceae</taxon>
        <taxon>Thalassotalea</taxon>
    </lineage>
</organism>
<dbReference type="SUPFAM" id="SSF54523">
    <property type="entry name" value="Pili subunits"/>
    <property type="match status" value="1"/>
</dbReference>
<evidence type="ECO:0000256" key="3">
    <source>
        <dbReference type="ARBA" id="ARBA00022448"/>
    </source>
</evidence>
<reference evidence="13 14" key="1">
    <citation type="submission" date="2016-10" db="EMBL/GenBank/DDBJ databases">
        <authorList>
            <person name="de Groot N.N."/>
        </authorList>
    </citation>
    <scope>NUCLEOTIDE SEQUENCE [LARGE SCALE GENOMIC DNA]</scope>
    <source>
        <strain evidence="13 14">DSM 19706</strain>
    </source>
</reference>
<gene>
    <name evidence="13" type="ORF">SAMN05660429_01725</name>
</gene>
<evidence type="ECO:0000256" key="4">
    <source>
        <dbReference type="ARBA" id="ARBA00022475"/>
    </source>
</evidence>
<dbReference type="InterPro" id="IPR049179">
    <property type="entry name" value="T2SSK_SAM-like_2nd"/>
</dbReference>
<dbReference type="InterPro" id="IPR038072">
    <property type="entry name" value="GspK_central_sf"/>
</dbReference>
<evidence type="ECO:0000259" key="11">
    <source>
        <dbReference type="Pfam" id="PF03934"/>
    </source>
</evidence>
<evidence type="ECO:0000256" key="10">
    <source>
        <dbReference type="PIRNR" id="PIRNR002786"/>
    </source>
</evidence>
<name>A0A1I0E442_THASX</name>
<evidence type="ECO:0000259" key="12">
    <source>
        <dbReference type="Pfam" id="PF21687"/>
    </source>
</evidence>
<keyword evidence="9 10" id="KW-0472">Membrane</keyword>
<evidence type="ECO:0000313" key="14">
    <source>
        <dbReference type="Proteomes" id="UP000199308"/>
    </source>
</evidence>
<evidence type="ECO:0000256" key="6">
    <source>
        <dbReference type="ARBA" id="ARBA00022692"/>
    </source>
</evidence>
<dbReference type="PANTHER" id="PTHR38831">
    <property type="entry name" value="TYPE II SECRETION SYSTEM PROTEIN K"/>
    <property type="match status" value="1"/>
</dbReference>
<dbReference type="EMBL" id="FOHK01000007">
    <property type="protein sequence ID" value="SET39893.1"/>
    <property type="molecule type" value="Genomic_DNA"/>
</dbReference>
<dbReference type="RefSeq" id="WP_093329283.1">
    <property type="nucleotide sequence ID" value="NZ_AP027363.1"/>
</dbReference>
<feature type="domain" description="T2SS protein K first SAM-like" evidence="12">
    <location>
        <begin position="106"/>
        <end position="223"/>
    </location>
</feature>